<evidence type="ECO:0000256" key="1">
    <source>
        <dbReference type="SAM" id="MobiDB-lite"/>
    </source>
</evidence>
<comment type="caution">
    <text evidence="3">The sequence shown here is derived from an EMBL/GenBank/DDBJ whole genome shotgun (WGS) entry which is preliminary data.</text>
</comment>
<gene>
    <name evidence="3" type="ORF">M3P21_10740</name>
</gene>
<feature type="domain" description="SnoaL-like" evidence="2">
    <location>
        <begin position="147"/>
        <end position="243"/>
    </location>
</feature>
<dbReference type="InterPro" id="IPR037401">
    <property type="entry name" value="SnoaL-like"/>
</dbReference>
<dbReference type="InterPro" id="IPR032710">
    <property type="entry name" value="NTF2-like_dom_sf"/>
</dbReference>
<proteinExistence type="predicted"/>
<name>A0ABT0Q4A2_9RHOB</name>
<sequence>MPETMDCPPIPHENKDRIRALLKSIETGDPEPISVVNEARYIQHNPQTHEGSEGLAALFKRLSKTSPRVNIVRAFEDGDFVFAHTEYDFATRRIGFELFRFEDGQAVEHWDNIQPRLGPNPSGRSMVDGPTEASDPALTEANRSLARNFVETVLIGARLDRIAEFIAEQGYIEHNPRLTDGRAALISALVQSENGHRVIDYHHLHRVVAEGNFVLCVSEGDHAGQHCAFFDLFRVADGRLVEHWDTTEKIAPRSEWKNNNGKF</sequence>
<dbReference type="Gene3D" id="3.10.450.50">
    <property type="match status" value="2"/>
</dbReference>
<dbReference type="EMBL" id="JAMFMB010000011">
    <property type="protein sequence ID" value="MCL6284008.1"/>
    <property type="molecule type" value="Genomic_DNA"/>
</dbReference>
<dbReference type="Proteomes" id="UP001203880">
    <property type="component" value="Unassembled WGS sequence"/>
</dbReference>
<reference evidence="3" key="1">
    <citation type="submission" date="2022-05" db="EMBL/GenBank/DDBJ databases">
        <authorList>
            <person name="Park J.-S."/>
        </authorList>
    </citation>
    <scope>NUCLEOTIDE SEQUENCE</scope>
    <source>
        <strain evidence="3">2012CJ41-6</strain>
    </source>
</reference>
<dbReference type="RefSeq" id="WP_249709960.1">
    <property type="nucleotide sequence ID" value="NZ_JAMFMB010000011.1"/>
</dbReference>
<accession>A0ABT0Q4A2</accession>
<evidence type="ECO:0000313" key="4">
    <source>
        <dbReference type="Proteomes" id="UP001203880"/>
    </source>
</evidence>
<evidence type="ECO:0000259" key="2">
    <source>
        <dbReference type="Pfam" id="PF12680"/>
    </source>
</evidence>
<feature type="domain" description="SnoaL-like" evidence="2">
    <location>
        <begin position="19"/>
        <end position="109"/>
    </location>
</feature>
<feature type="region of interest" description="Disordered" evidence="1">
    <location>
        <begin position="112"/>
        <end position="135"/>
    </location>
</feature>
<organism evidence="3 4">
    <name type="scientific">Ruegeria spongiae</name>
    <dbReference type="NCBI Taxonomy" id="2942209"/>
    <lineage>
        <taxon>Bacteria</taxon>
        <taxon>Pseudomonadati</taxon>
        <taxon>Pseudomonadota</taxon>
        <taxon>Alphaproteobacteria</taxon>
        <taxon>Rhodobacterales</taxon>
        <taxon>Roseobacteraceae</taxon>
        <taxon>Ruegeria</taxon>
    </lineage>
</organism>
<evidence type="ECO:0000313" key="3">
    <source>
        <dbReference type="EMBL" id="MCL6284008.1"/>
    </source>
</evidence>
<dbReference type="SUPFAM" id="SSF54427">
    <property type="entry name" value="NTF2-like"/>
    <property type="match status" value="2"/>
</dbReference>
<keyword evidence="4" id="KW-1185">Reference proteome</keyword>
<protein>
    <submittedName>
        <fullName evidence="3">Nuclear transport factor 2 family protein</fullName>
    </submittedName>
</protein>
<dbReference type="Pfam" id="PF12680">
    <property type="entry name" value="SnoaL_2"/>
    <property type="match status" value="2"/>
</dbReference>